<dbReference type="KEGG" id="pmar:B0X71_17425"/>
<organism evidence="6 7">
    <name type="scientific">Planococcus lenghuensis</name>
    <dbReference type="NCBI Taxonomy" id="2213202"/>
    <lineage>
        <taxon>Bacteria</taxon>
        <taxon>Bacillati</taxon>
        <taxon>Bacillota</taxon>
        <taxon>Bacilli</taxon>
        <taxon>Bacillales</taxon>
        <taxon>Caryophanaceae</taxon>
        <taxon>Planococcus</taxon>
    </lineage>
</organism>
<dbReference type="SUPFAM" id="SSF47413">
    <property type="entry name" value="lambda repressor-like DNA-binding domains"/>
    <property type="match status" value="1"/>
</dbReference>
<dbReference type="SMART" id="SM00354">
    <property type="entry name" value="HTH_LACI"/>
    <property type="match status" value="1"/>
</dbReference>
<dbReference type="SUPFAM" id="SSF53822">
    <property type="entry name" value="Periplasmic binding protein-like I"/>
    <property type="match status" value="1"/>
</dbReference>
<name>A0A1Q2L3S8_9BACL</name>
<dbReference type="Gene3D" id="3.40.50.2300">
    <property type="match status" value="2"/>
</dbReference>
<dbReference type="CDD" id="cd01392">
    <property type="entry name" value="HTH_LacI"/>
    <property type="match status" value="1"/>
</dbReference>
<evidence type="ECO:0000259" key="5">
    <source>
        <dbReference type="PROSITE" id="PS50932"/>
    </source>
</evidence>
<dbReference type="OrthoDB" id="9796186at2"/>
<dbReference type="PROSITE" id="PS50932">
    <property type="entry name" value="HTH_LACI_2"/>
    <property type="match status" value="1"/>
</dbReference>
<dbReference type="RefSeq" id="WP_077590607.1">
    <property type="nucleotide sequence ID" value="NZ_CP019640.1"/>
</dbReference>
<evidence type="ECO:0000256" key="3">
    <source>
        <dbReference type="ARBA" id="ARBA00023163"/>
    </source>
</evidence>
<dbReference type="PANTHER" id="PTHR30146:SF109">
    <property type="entry name" value="HTH-TYPE TRANSCRIPTIONAL REGULATOR GALS"/>
    <property type="match status" value="1"/>
</dbReference>
<evidence type="ECO:0000313" key="7">
    <source>
        <dbReference type="Proteomes" id="UP000188184"/>
    </source>
</evidence>
<gene>
    <name evidence="6" type="ORF">B0X71_17425</name>
</gene>
<dbReference type="GO" id="GO:0003700">
    <property type="term" value="F:DNA-binding transcription factor activity"/>
    <property type="evidence" value="ECO:0007669"/>
    <property type="project" value="TreeGrafter"/>
</dbReference>
<dbReference type="Pfam" id="PF13377">
    <property type="entry name" value="Peripla_BP_3"/>
    <property type="match status" value="1"/>
</dbReference>
<evidence type="ECO:0000256" key="1">
    <source>
        <dbReference type="ARBA" id="ARBA00023015"/>
    </source>
</evidence>
<evidence type="ECO:0000313" key="6">
    <source>
        <dbReference type="EMBL" id="AQQ54707.1"/>
    </source>
</evidence>
<evidence type="ECO:0000256" key="2">
    <source>
        <dbReference type="ARBA" id="ARBA00023125"/>
    </source>
</evidence>
<feature type="domain" description="HTH lacI-type" evidence="5">
    <location>
        <begin position="2"/>
        <end position="56"/>
    </location>
</feature>
<dbReference type="GO" id="GO:0000976">
    <property type="term" value="F:transcription cis-regulatory region binding"/>
    <property type="evidence" value="ECO:0007669"/>
    <property type="project" value="TreeGrafter"/>
</dbReference>
<dbReference type="EMBL" id="CP019640">
    <property type="protein sequence ID" value="AQQ54707.1"/>
    <property type="molecule type" value="Genomic_DNA"/>
</dbReference>
<dbReference type="InterPro" id="IPR046335">
    <property type="entry name" value="LacI/GalR-like_sensor"/>
</dbReference>
<dbReference type="InterPro" id="IPR000843">
    <property type="entry name" value="HTH_LacI"/>
</dbReference>
<feature type="region of interest" description="Disordered" evidence="4">
    <location>
        <begin position="1"/>
        <end position="27"/>
    </location>
</feature>
<dbReference type="AlphaFoldDB" id="A0A1Q2L3S8"/>
<keyword evidence="3" id="KW-0804">Transcription</keyword>
<protein>
    <submittedName>
        <fullName evidence="6">LacI family transcriptional regulator</fullName>
    </submittedName>
</protein>
<dbReference type="InterPro" id="IPR010982">
    <property type="entry name" value="Lambda_DNA-bd_dom_sf"/>
</dbReference>
<dbReference type="CDD" id="cd06267">
    <property type="entry name" value="PBP1_LacI_sugar_binding-like"/>
    <property type="match status" value="1"/>
</dbReference>
<keyword evidence="7" id="KW-1185">Reference proteome</keyword>
<dbReference type="Proteomes" id="UP000188184">
    <property type="component" value="Chromosome"/>
</dbReference>
<keyword evidence="1" id="KW-0805">Transcription regulation</keyword>
<sequence>MVSSKDVAKHAGVSQTTVSRVMNEPDKVNKKTLHKVNAAMNELGYRPNLIARSLVNKKTHSIALLSGPLYNPFFADTTTSIVNFAKGKGFNVNVHFENFGDNMSVYQDVLSHQVDGIILSSVLYDDPIYDELKKLDIPFIMFNRRHREDGHFIEMDNFQAGRLAAEHLLELNHRNIVWMGGPLTMSTFQGRYEGFKHVLQENDIPFGPENILITNTSKAAIFEEAHALMSKKNRPTAIFAATDSIAIYMMDFLIERGYSIPEDISILGVDNVELSRHHSFQLSTIGTVTEENLGRVAIEHLVDIINGKGNEEMPFVQKTLPTKLFKRNTTSRL</sequence>
<reference evidence="6 7" key="1">
    <citation type="submission" date="2017-02" db="EMBL/GenBank/DDBJ databases">
        <title>The complete genomic sequence of a novel cold adapted crude oil-degrading bacterium Planococcus qaidamina Y42.</title>
        <authorList>
            <person name="Yang R."/>
        </authorList>
    </citation>
    <scope>NUCLEOTIDE SEQUENCE [LARGE SCALE GENOMIC DNA]</scope>
    <source>
        <strain evidence="6 7">Y42</strain>
    </source>
</reference>
<dbReference type="PANTHER" id="PTHR30146">
    <property type="entry name" value="LACI-RELATED TRANSCRIPTIONAL REPRESSOR"/>
    <property type="match status" value="1"/>
</dbReference>
<dbReference type="InterPro" id="IPR028082">
    <property type="entry name" value="Peripla_BP_I"/>
</dbReference>
<proteinExistence type="predicted"/>
<dbReference type="Gene3D" id="1.10.260.40">
    <property type="entry name" value="lambda repressor-like DNA-binding domains"/>
    <property type="match status" value="1"/>
</dbReference>
<accession>A0A1Q2L3S8</accession>
<keyword evidence="2" id="KW-0238">DNA-binding</keyword>
<evidence type="ECO:0000256" key="4">
    <source>
        <dbReference type="SAM" id="MobiDB-lite"/>
    </source>
</evidence>
<dbReference type="Pfam" id="PF00356">
    <property type="entry name" value="LacI"/>
    <property type="match status" value="1"/>
</dbReference>